<dbReference type="AlphaFoldDB" id="A0A255GJX0"/>
<dbReference type="EMBL" id="NMVO01000005">
    <property type="protein sequence ID" value="OYO16125.1"/>
    <property type="molecule type" value="Genomic_DNA"/>
</dbReference>
<dbReference type="PANTHER" id="PTHR30136:SF24">
    <property type="entry name" value="HTH-TYPE TRANSCRIPTIONAL REPRESSOR ALLR"/>
    <property type="match status" value="1"/>
</dbReference>
<dbReference type="Gene3D" id="3.30.450.40">
    <property type="match status" value="1"/>
</dbReference>
<dbReference type="GO" id="GO:0045892">
    <property type="term" value="P:negative regulation of DNA-templated transcription"/>
    <property type="evidence" value="ECO:0007669"/>
    <property type="project" value="TreeGrafter"/>
</dbReference>
<dbReference type="SUPFAM" id="SSF46785">
    <property type="entry name" value="Winged helix' DNA-binding domain"/>
    <property type="match status" value="1"/>
</dbReference>
<name>A0A255GJX0_9ACTN</name>
<evidence type="ECO:0000259" key="4">
    <source>
        <dbReference type="PROSITE" id="PS51078"/>
    </source>
</evidence>
<dbReference type="OrthoDB" id="3734039at2"/>
<dbReference type="SUPFAM" id="SSF55781">
    <property type="entry name" value="GAF domain-like"/>
    <property type="match status" value="1"/>
</dbReference>
<dbReference type="PANTHER" id="PTHR30136">
    <property type="entry name" value="HELIX-TURN-HELIX TRANSCRIPTIONAL REGULATOR, ICLR FAMILY"/>
    <property type="match status" value="1"/>
</dbReference>
<dbReference type="GO" id="GO:0003677">
    <property type="term" value="F:DNA binding"/>
    <property type="evidence" value="ECO:0007669"/>
    <property type="project" value="UniProtKB-KW"/>
</dbReference>
<dbReference type="RefSeq" id="WP_094405002.1">
    <property type="nucleotide sequence ID" value="NZ_NMVO01000005.1"/>
</dbReference>
<dbReference type="InterPro" id="IPR029016">
    <property type="entry name" value="GAF-like_dom_sf"/>
</dbReference>
<evidence type="ECO:0000313" key="5">
    <source>
        <dbReference type="EMBL" id="OYO16125.1"/>
    </source>
</evidence>
<organism evidence="5 6">
    <name type="scientific">Enemella evansiae</name>
    <dbReference type="NCBI Taxonomy" id="2016499"/>
    <lineage>
        <taxon>Bacteria</taxon>
        <taxon>Bacillati</taxon>
        <taxon>Actinomycetota</taxon>
        <taxon>Actinomycetes</taxon>
        <taxon>Propionibacteriales</taxon>
        <taxon>Propionibacteriaceae</taxon>
        <taxon>Enemella</taxon>
    </lineage>
</organism>
<keyword evidence="6" id="KW-1185">Reference proteome</keyword>
<evidence type="ECO:0000313" key="6">
    <source>
        <dbReference type="Proteomes" id="UP000215896"/>
    </source>
</evidence>
<dbReference type="Pfam" id="PF09339">
    <property type="entry name" value="HTH_IclR"/>
    <property type="match status" value="1"/>
</dbReference>
<evidence type="ECO:0000256" key="3">
    <source>
        <dbReference type="ARBA" id="ARBA00023163"/>
    </source>
</evidence>
<reference evidence="5 6" key="1">
    <citation type="submission" date="2017-07" db="EMBL/GenBank/DDBJ databases">
        <title>Draft whole genome sequences of clinical Proprionibacteriaceae strains.</title>
        <authorList>
            <person name="Bernier A.-M."/>
            <person name="Bernard K."/>
            <person name="Domingo M.-C."/>
        </authorList>
    </citation>
    <scope>NUCLEOTIDE SEQUENCE [LARGE SCALE GENOMIC DNA]</scope>
    <source>
        <strain evidence="5 6">NML 030167</strain>
    </source>
</reference>
<keyword evidence="3" id="KW-0804">Transcription</keyword>
<dbReference type="Proteomes" id="UP000215896">
    <property type="component" value="Unassembled WGS sequence"/>
</dbReference>
<dbReference type="Gene3D" id="1.10.10.10">
    <property type="entry name" value="Winged helix-like DNA-binding domain superfamily/Winged helix DNA-binding domain"/>
    <property type="match status" value="1"/>
</dbReference>
<dbReference type="InterPro" id="IPR014757">
    <property type="entry name" value="Tscrpt_reg_IclR_C"/>
</dbReference>
<feature type="domain" description="IclR-ED" evidence="4">
    <location>
        <begin position="76"/>
        <end position="253"/>
    </location>
</feature>
<dbReference type="PROSITE" id="PS51078">
    <property type="entry name" value="ICLR_ED"/>
    <property type="match status" value="1"/>
</dbReference>
<comment type="caution">
    <text evidence="5">The sequence shown here is derived from an EMBL/GenBank/DDBJ whole genome shotgun (WGS) entry which is preliminary data.</text>
</comment>
<dbReference type="Pfam" id="PF01614">
    <property type="entry name" value="IclR_C"/>
    <property type="match status" value="1"/>
</dbReference>
<dbReference type="InterPro" id="IPR005471">
    <property type="entry name" value="Tscrpt_reg_IclR_N"/>
</dbReference>
<evidence type="ECO:0000256" key="1">
    <source>
        <dbReference type="ARBA" id="ARBA00023015"/>
    </source>
</evidence>
<dbReference type="InterPro" id="IPR050707">
    <property type="entry name" value="HTH_MetabolicPath_Reg"/>
</dbReference>
<sequence>MTVRATTRKDRPSYALASVDNALRLAAMLQLEGELSVAEIAQRLEVAPSTAHRLARMLVYRDFAVQGADRRYGPGRVLAGGGDTPSLTARLREASLRPLALLTEVVQETSHLMILVGGNVRFLASAESPHQLHVGTREGMLFTAHRTAGGMMLLSELSDEEALERCLETGDPVDPDWLRAELAKVRRAGIAMNRGRSERGVTAFGRLVRTTDGVGVAAVTVALPTTRYNPACGRLIKEATTEAVRRVEAGLRSDSLTK</sequence>
<dbReference type="InterPro" id="IPR036390">
    <property type="entry name" value="WH_DNA-bd_sf"/>
</dbReference>
<proteinExistence type="predicted"/>
<dbReference type="GO" id="GO:0003700">
    <property type="term" value="F:DNA-binding transcription factor activity"/>
    <property type="evidence" value="ECO:0007669"/>
    <property type="project" value="TreeGrafter"/>
</dbReference>
<protein>
    <submittedName>
        <fullName evidence="5">Transcriptional regulator</fullName>
    </submittedName>
</protein>
<keyword evidence="1" id="KW-0805">Transcription regulation</keyword>
<gene>
    <name evidence="5" type="ORF">CGZ94_05260</name>
</gene>
<accession>A0A255GJX0</accession>
<dbReference type="InterPro" id="IPR036388">
    <property type="entry name" value="WH-like_DNA-bd_sf"/>
</dbReference>
<keyword evidence="2" id="KW-0238">DNA-binding</keyword>
<evidence type="ECO:0000256" key="2">
    <source>
        <dbReference type="ARBA" id="ARBA00023125"/>
    </source>
</evidence>